<dbReference type="OrthoDB" id="9809458at2"/>
<dbReference type="NCBIfam" id="NF002995">
    <property type="entry name" value="PRK03759.1"/>
    <property type="match status" value="1"/>
</dbReference>
<feature type="binding site" evidence="10">
    <location>
        <position position="84"/>
    </location>
    <ligand>
        <name>Mn(2+)</name>
        <dbReference type="ChEBI" id="CHEBI:29035"/>
    </ligand>
</feature>
<evidence type="ECO:0000256" key="9">
    <source>
        <dbReference type="ARBA" id="ARBA00023235"/>
    </source>
</evidence>
<keyword evidence="6 10" id="KW-0460">Magnesium</keyword>
<dbReference type="InterPro" id="IPR015797">
    <property type="entry name" value="NUDIX_hydrolase-like_dom_sf"/>
</dbReference>
<dbReference type="RefSeq" id="WP_078759597.1">
    <property type="nucleotide sequence ID" value="NZ_FUWS01000001.1"/>
</dbReference>
<keyword evidence="14" id="KW-1185">Reference proteome</keyword>
<evidence type="ECO:0000259" key="12">
    <source>
        <dbReference type="PROSITE" id="PS51462"/>
    </source>
</evidence>
<sequence>MHSVHPAQPASGAEETGQELVVLLDTDHRPIGSAAKATVHHEHTPLHLAFSCYVFSPAGRLLITRRALGKRAWPGVWTNSCCGHPAPGEPMETAIRRRVRQELGIDVRDLRPALPDYAYRATDASGVVENEFCPVYLATSDDTPDPDPAEVMEWRWADWESFVTLAREAPWSISPWAAEQSVRLAEQG</sequence>
<feature type="binding site" evidence="10">
    <location>
        <position position="129"/>
    </location>
    <ligand>
        <name>Mn(2+)</name>
        <dbReference type="ChEBI" id="CHEBI:29035"/>
    </ligand>
</feature>
<evidence type="ECO:0000256" key="11">
    <source>
        <dbReference type="PIRSR" id="PIRSR018427-1"/>
    </source>
</evidence>
<comment type="pathway">
    <text evidence="1 10">Isoprenoid biosynthesis; dimethylallyl diphosphate biosynthesis; dimethylallyl diphosphate from isopentenyl diphosphate: step 1/1.</text>
</comment>
<feature type="binding site" evidence="10">
    <location>
        <position position="102"/>
    </location>
    <ligand>
        <name>Mg(2+)</name>
        <dbReference type="ChEBI" id="CHEBI:18420"/>
    </ligand>
</feature>
<evidence type="ECO:0000256" key="2">
    <source>
        <dbReference type="ARBA" id="ARBA00007579"/>
    </source>
</evidence>
<evidence type="ECO:0000256" key="5">
    <source>
        <dbReference type="ARBA" id="ARBA00022723"/>
    </source>
</evidence>
<feature type="binding site" evidence="10">
    <location>
        <position position="47"/>
    </location>
    <ligand>
        <name>Mn(2+)</name>
        <dbReference type="ChEBI" id="CHEBI:29035"/>
    </ligand>
</feature>
<evidence type="ECO:0000256" key="4">
    <source>
        <dbReference type="ARBA" id="ARBA00022490"/>
    </source>
</evidence>
<dbReference type="GO" id="GO:0046872">
    <property type="term" value="F:metal ion binding"/>
    <property type="evidence" value="ECO:0007669"/>
    <property type="project" value="UniProtKB-KW"/>
</dbReference>
<dbReference type="InterPro" id="IPR000086">
    <property type="entry name" value="NUDIX_hydrolase_dom"/>
</dbReference>
<dbReference type="EMBL" id="FUWS01000001">
    <property type="protein sequence ID" value="SJZ37281.1"/>
    <property type="molecule type" value="Genomic_DNA"/>
</dbReference>
<organism evidence="13 14">
    <name type="scientific">Marinactinospora thermotolerans DSM 45154</name>
    <dbReference type="NCBI Taxonomy" id="1122192"/>
    <lineage>
        <taxon>Bacteria</taxon>
        <taxon>Bacillati</taxon>
        <taxon>Actinomycetota</taxon>
        <taxon>Actinomycetes</taxon>
        <taxon>Streptosporangiales</taxon>
        <taxon>Nocardiopsidaceae</taxon>
        <taxon>Marinactinospora</taxon>
    </lineage>
</organism>
<comment type="function">
    <text evidence="10">Catalyzes the 1,3-allylic rearrangement of the homoallylic substrate isopentenyl (IPP) to its highly electrophilic allylic isomer, dimethylallyl diphosphate (DMAPP).</text>
</comment>
<evidence type="ECO:0000256" key="10">
    <source>
        <dbReference type="HAMAP-Rule" id="MF_00202"/>
    </source>
</evidence>
<dbReference type="Gene3D" id="3.90.79.10">
    <property type="entry name" value="Nucleoside Triphosphate Pyrophosphohydrolase"/>
    <property type="match status" value="1"/>
</dbReference>
<comment type="subcellular location">
    <subcellularLocation>
        <location evidence="10">Cytoplasm</location>
    </subcellularLocation>
</comment>
<feature type="domain" description="Nudix hydrolase" evidence="12">
    <location>
        <begin position="45"/>
        <end position="179"/>
    </location>
</feature>
<comment type="similarity">
    <text evidence="2 10">Belongs to the IPP isomerase type 1 family.</text>
</comment>
<proteinExistence type="inferred from homology"/>
<dbReference type="PANTHER" id="PTHR10885">
    <property type="entry name" value="ISOPENTENYL-DIPHOSPHATE DELTA-ISOMERASE"/>
    <property type="match status" value="1"/>
</dbReference>
<evidence type="ECO:0000256" key="7">
    <source>
        <dbReference type="ARBA" id="ARBA00023211"/>
    </source>
</evidence>
<dbReference type="InterPro" id="IPR011876">
    <property type="entry name" value="IsopentenylPP_isomerase_typ1"/>
</dbReference>
<dbReference type="UniPathway" id="UPA00059">
    <property type="reaction ID" value="UER00104"/>
</dbReference>
<name>A0A1T4K4D3_9ACTN</name>
<evidence type="ECO:0000256" key="3">
    <source>
        <dbReference type="ARBA" id="ARBA00012057"/>
    </source>
</evidence>
<evidence type="ECO:0000313" key="14">
    <source>
        <dbReference type="Proteomes" id="UP000190637"/>
    </source>
</evidence>
<evidence type="ECO:0000256" key="1">
    <source>
        <dbReference type="ARBA" id="ARBA00004826"/>
    </source>
</evidence>
<dbReference type="NCBIfam" id="TIGR02150">
    <property type="entry name" value="IPP_isom_1"/>
    <property type="match status" value="1"/>
</dbReference>
<gene>
    <name evidence="10" type="primary">idi</name>
    <name evidence="13" type="ORF">SAMN02745673_00156</name>
</gene>
<comment type="catalytic activity">
    <reaction evidence="10">
        <text>isopentenyl diphosphate = dimethylallyl diphosphate</text>
        <dbReference type="Rhea" id="RHEA:23284"/>
        <dbReference type="ChEBI" id="CHEBI:57623"/>
        <dbReference type="ChEBI" id="CHEBI:128769"/>
        <dbReference type="EC" id="5.3.3.2"/>
    </reaction>
</comment>
<dbReference type="Proteomes" id="UP000190637">
    <property type="component" value="Unassembled WGS sequence"/>
</dbReference>
<accession>A0A1T4K4D3</accession>
<keyword evidence="7 10" id="KW-0464">Manganese</keyword>
<evidence type="ECO:0000256" key="8">
    <source>
        <dbReference type="ARBA" id="ARBA00023229"/>
    </source>
</evidence>
<keyword evidence="9 10" id="KW-0413">Isomerase</keyword>
<dbReference type="CDD" id="cd02885">
    <property type="entry name" value="NUDIX_IPP_Isomerase"/>
    <property type="match status" value="1"/>
</dbReference>
<dbReference type="EC" id="5.3.3.2" evidence="3 10"/>
<comment type="cofactor">
    <cofactor evidence="10">
        <name>Mn(2+)</name>
        <dbReference type="ChEBI" id="CHEBI:29035"/>
    </cofactor>
    <text evidence="10">Binds 1 Mn(2+) ion per subunit.</text>
</comment>
<dbReference type="HAMAP" id="MF_00202">
    <property type="entry name" value="Idi"/>
    <property type="match status" value="1"/>
</dbReference>
<dbReference type="GO" id="GO:0004452">
    <property type="term" value="F:isopentenyl-diphosphate delta-isomerase activity"/>
    <property type="evidence" value="ECO:0007669"/>
    <property type="project" value="UniProtKB-UniRule"/>
</dbReference>
<dbReference type="GO" id="GO:0005737">
    <property type="term" value="C:cytoplasm"/>
    <property type="evidence" value="ECO:0007669"/>
    <property type="project" value="UniProtKB-SubCell"/>
</dbReference>
<comment type="cofactor">
    <cofactor evidence="10">
        <name>Mg(2+)</name>
        <dbReference type="ChEBI" id="CHEBI:18420"/>
    </cofactor>
    <text evidence="10">Binds 1 Mg(2+) ion per subunit. The magnesium ion binds only when substrate is bound.</text>
</comment>
<keyword evidence="4 10" id="KW-0963">Cytoplasm</keyword>
<dbReference type="InterPro" id="IPR056375">
    <property type="entry name" value="Idi_bact"/>
</dbReference>
<keyword evidence="8 10" id="KW-0414">Isoprene biosynthesis</keyword>
<dbReference type="GO" id="GO:0050992">
    <property type="term" value="P:dimethylallyl diphosphate biosynthetic process"/>
    <property type="evidence" value="ECO:0007669"/>
    <property type="project" value="UniProtKB-UniRule"/>
</dbReference>
<evidence type="ECO:0000256" key="6">
    <source>
        <dbReference type="ARBA" id="ARBA00022842"/>
    </source>
</evidence>
<feature type="binding site" evidence="10">
    <location>
        <position position="131"/>
    </location>
    <ligand>
        <name>Mn(2+)</name>
        <dbReference type="ChEBI" id="CHEBI:29035"/>
    </ligand>
</feature>
<feature type="binding site" evidence="10">
    <location>
        <position position="40"/>
    </location>
    <ligand>
        <name>Mn(2+)</name>
        <dbReference type="ChEBI" id="CHEBI:29035"/>
    </ligand>
</feature>
<reference evidence="13 14" key="1">
    <citation type="submission" date="2017-02" db="EMBL/GenBank/DDBJ databases">
        <authorList>
            <person name="Peterson S.W."/>
        </authorList>
    </citation>
    <scope>NUCLEOTIDE SEQUENCE [LARGE SCALE GENOMIC DNA]</scope>
    <source>
        <strain evidence="13 14">DSM 45154</strain>
    </source>
</reference>
<dbReference type="PANTHER" id="PTHR10885:SF0">
    <property type="entry name" value="ISOPENTENYL-DIPHOSPHATE DELTA-ISOMERASE"/>
    <property type="match status" value="1"/>
</dbReference>
<dbReference type="PIRSF" id="PIRSF018427">
    <property type="entry name" value="Isopntndiph_ism"/>
    <property type="match status" value="1"/>
</dbReference>
<feature type="active site" evidence="10 11">
    <location>
        <position position="82"/>
    </location>
</feature>
<protein>
    <recommendedName>
        <fullName evidence="3 10">Isopentenyl-diphosphate Delta-isomerase</fullName>
        <shortName evidence="10">IPP isomerase</shortName>
        <ecNumber evidence="3 10">5.3.3.2</ecNumber>
    </recommendedName>
    <alternativeName>
        <fullName evidence="10">IPP:DMAPP isomerase</fullName>
    </alternativeName>
    <alternativeName>
        <fullName evidence="10">Isopentenyl pyrophosphate isomerase</fullName>
    </alternativeName>
</protein>
<evidence type="ECO:0000313" key="13">
    <source>
        <dbReference type="EMBL" id="SJZ37281.1"/>
    </source>
</evidence>
<dbReference type="SUPFAM" id="SSF55811">
    <property type="entry name" value="Nudix"/>
    <property type="match status" value="1"/>
</dbReference>
<dbReference type="GO" id="GO:0008299">
    <property type="term" value="P:isoprenoid biosynthetic process"/>
    <property type="evidence" value="ECO:0007669"/>
    <property type="project" value="UniProtKB-UniRule"/>
</dbReference>
<dbReference type="AlphaFoldDB" id="A0A1T4K4D3"/>
<dbReference type="FunFam" id="3.90.79.10:FF:000009">
    <property type="entry name" value="Isopentenyl-diphosphate Delta-isomerase"/>
    <property type="match status" value="1"/>
</dbReference>
<keyword evidence="5 10" id="KW-0479">Metal-binding</keyword>
<dbReference type="PROSITE" id="PS51462">
    <property type="entry name" value="NUDIX"/>
    <property type="match status" value="1"/>
</dbReference>
<feature type="active site" evidence="10 11">
    <location>
        <position position="131"/>
    </location>
</feature>
<dbReference type="STRING" id="1122192.SAMN02745673_00156"/>
<dbReference type="Pfam" id="PF00293">
    <property type="entry name" value="NUDIX"/>
    <property type="match status" value="1"/>
</dbReference>